<sequence length="335" mass="36347">MKRSGVLICLSAKKIKLNHQGFTLIELLVSLLLTSVLLLGVLQVFSSSRDAIITQNRFSDIQDSARVALEFLVRDIKNADFTGCLSDKSEITNLLSPVGNYDPSVHEYFSLGGINAYVADGSNLLGGKIVKPDSDVIQVVSAEPACPANSELSVNTDTLAPLTLREGCDIDDGTVLLVANCRSGNIFVKTDGVGNLIGHNSVSVEGLQNNQERFTEVFSADATLMRPYVRTYFIAEGLNGNDALHLREDGRNFELVSNISDLNYEFGIDTDSNGTANLTVTTDELSAYSPRRIVSVTLEILATDTDNEINRIYATSVNIRNRMAPAYSLTLASEP</sequence>
<comment type="caution">
    <text evidence="2">The sequence shown here is derived from an EMBL/GenBank/DDBJ whole genome shotgun (WGS) entry which is preliminary data.</text>
</comment>
<evidence type="ECO:0000313" key="3">
    <source>
        <dbReference type="Proteomes" id="UP001465153"/>
    </source>
</evidence>
<dbReference type="Proteomes" id="UP001465153">
    <property type="component" value="Unassembled WGS sequence"/>
</dbReference>
<dbReference type="EMBL" id="BAABWN010000003">
    <property type="protein sequence ID" value="GAA6167529.1"/>
    <property type="molecule type" value="Genomic_DNA"/>
</dbReference>
<dbReference type="RefSeq" id="WP_353302132.1">
    <property type="nucleotide sequence ID" value="NZ_BAABWN010000003.1"/>
</dbReference>
<keyword evidence="1" id="KW-0812">Transmembrane</keyword>
<protein>
    <submittedName>
        <fullName evidence="2">PilW family protein</fullName>
    </submittedName>
</protein>
<dbReference type="Pfam" id="PF07963">
    <property type="entry name" value="N_methyl"/>
    <property type="match status" value="1"/>
</dbReference>
<gene>
    <name evidence="2" type="ORF">NBRC116591_13390</name>
</gene>
<dbReference type="PROSITE" id="PS00409">
    <property type="entry name" value="PROKAR_NTER_METHYL"/>
    <property type="match status" value="1"/>
</dbReference>
<name>A0ABQ0A799_9GAMM</name>
<evidence type="ECO:0000256" key="1">
    <source>
        <dbReference type="SAM" id="Phobius"/>
    </source>
</evidence>
<feature type="transmembrane region" description="Helical" evidence="1">
    <location>
        <begin position="21"/>
        <end position="45"/>
    </location>
</feature>
<reference evidence="2 3" key="1">
    <citation type="submission" date="2024-04" db="EMBL/GenBank/DDBJ databases">
        <title>Draft genome sequence of Sessilibacter corallicola NBRC 116591.</title>
        <authorList>
            <person name="Miyakawa T."/>
            <person name="Kusuya Y."/>
            <person name="Miura T."/>
        </authorList>
    </citation>
    <scope>NUCLEOTIDE SEQUENCE [LARGE SCALE GENOMIC DNA]</scope>
    <source>
        <strain evidence="2 3">KU-00831-HH</strain>
    </source>
</reference>
<accession>A0ABQ0A799</accession>
<organism evidence="2 3">
    <name type="scientific">Sessilibacter corallicola</name>
    <dbReference type="NCBI Taxonomy" id="2904075"/>
    <lineage>
        <taxon>Bacteria</taxon>
        <taxon>Pseudomonadati</taxon>
        <taxon>Pseudomonadota</taxon>
        <taxon>Gammaproteobacteria</taxon>
        <taxon>Cellvibrionales</taxon>
        <taxon>Cellvibrionaceae</taxon>
        <taxon>Sessilibacter</taxon>
    </lineage>
</organism>
<proteinExistence type="predicted"/>
<keyword evidence="3" id="KW-1185">Reference proteome</keyword>
<evidence type="ECO:0000313" key="2">
    <source>
        <dbReference type="EMBL" id="GAA6167529.1"/>
    </source>
</evidence>
<keyword evidence="1" id="KW-1133">Transmembrane helix</keyword>
<dbReference type="NCBIfam" id="TIGR02532">
    <property type="entry name" value="IV_pilin_GFxxxE"/>
    <property type="match status" value="1"/>
</dbReference>
<keyword evidence="1" id="KW-0472">Membrane</keyword>
<dbReference type="InterPro" id="IPR012902">
    <property type="entry name" value="N_methyl_site"/>
</dbReference>